<dbReference type="SUPFAM" id="SSF47781">
    <property type="entry name" value="RuvA domain 2-like"/>
    <property type="match status" value="3"/>
</dbReference>
<dbReference type="InterPro" id="IPR051675">
    <property type="entry name" value="Endo/Exo/Phosphatase_dom_1"/>
</dbReference>
<gene>
    <name evidence="2" type="ORF">ACFS6H_08030</name>
</gene>
<proteinExistence type="predicted"/>
<reference evidence="3" key="1">
    <citation type="journal article" date="2019" name="Int. J. Syst. Evol. Microbiol.">
        <title>The Global Catalogue of Microorganisms (GCM) 10K type strain sequencing project: providing services to taxonomists for standard genome sequencing and annotation.</title>
        <authorList>
            <consortium name="The Broad Institute Genomics Platform"/>
            <consortium name="The Broad Institute Genome Sequencing Center for Infectious Disease"/>
            <person name="Wu L."/>
            <person name="Ma J."/>
        </authorList>
    </citation>
    <scope>NUCLEOTIDE SEQUENCE [LARGE SCALE GENOMIC DNA]</scope>
    <source>
        <strain evidence="3">KCTC 23299</strain>
    </source>
</reference>
<keyword evidence="1" id="KW-0472">Membrane</keyword>
<dbReference type="GO" id="GO:0003677">
    <property type="term" value="F:DNA binding"/>
    <property type="evidence" value="ECO:0007669"/>
    <property type="project" value="UniProtKB-KW"/>
</dbReference>
<comment type="caution">
    <text evidence="2">The sequence shown here is derived from an EMBL/GenBank/DDBJ whole genome shotgun (WGS) entry which is preliminary data.</text>
</comment>
<keyword evidence="3" id="KW-1185">Reference proteome</keyword>
<name>A0ABW6A2V4_9BACT</name>
<organism evidence="2 3">
    <name type="scientific">Terrimonas rubra</name>
    <dbReference type="NCBI Taxonomy" id="1035890"/>
    <lineage>
        <taxon>Bacteria</taxon>
        <taxon>Pseudomonadati</taxon>
        <taxon>Bacteroidota</taxon>
        <taxon>Chitinophagia</taxon>
        <taxon>Chitinophagales</taxon>
        <taxon>Chitinophagaceae</taxon>
        <taxon>Terrimonas</taxon>
    </lineage>
</organism>
<dbReference type="RefSeq" id="WP_386097044.1">
    <property type="nucleotide sequence ID" value="NZ_JBHUOZ010000001.1"/>
</dbReference>
<evidence type="ECO:0000313" key="3">
    <source>
        <dbReference type="Proteomes" id="UP001597511"/>
    </source>
</evidence>
<dbReference type="PANTHER" id="PTHR21180">
    <property type="entry name" value="ENDONUCLEASE/EXONUCLEASE/PHOSPHATASE FAMILY DOMAIN-CONTAINING PROTEIN 1"/>
    <property type="match status" value="1"/>
</dbReference>
<dbReference type="PANTHER" id="PTHR21180:SF32">
    <property type="entry name" value="ENDONUCLEASE_EXONUCLEASE_PHOSPHATASE FAMILY DOMAIN-CONTAINING PROTEIN 1"/>
    <property type="match status" value="1"/>
</dbReference>
<dbReference type="Pfam" id="PF12836">
    <property type="entry name" value="HHH_3"/>
    <property type="match status" value="3"/>
</dbReference>
<keyword evidence="1" id="KW-1133">Transmembrane helix</keyword>
<dbReference type="Gene3D" id="1.10.150.320">
    <property type="entry name" value="Photosystem II 12 kDa extrinsic protein"/>
    <property type="match status" value="1"/>
</dbReference>
<dbReference type="Proteomes" id="UP001597511">
    <property type="component" value="Unassembled WGS sequence"/>
</dbReference>
<keyword evidence="1" id="KW-0812">Transmembrane</keyword>
<evidence type="ECO:0000313" key="2">
    <source>
        <dbReference type="EMBL" id="MFD2919649.1"/>
    </source>
</evidence>
<sequence length="321" mass="36093">MKPATKTLPGFSKKEVTGVITLLVIILLLYIAAHYTGYFVKQPASLNKQDSAWLLAAARLKEQAAAGDSQNDYAANNLFDQVTPKSYFNTPGRTLFYFNPNELSAEGWQKLGIRPKTIRTIMNYRNKGGEFRKPEDLQKVYGLSQADYLALLPYVQIPAREKPVYPVTPDPQHASTNKPSYPAYTKKTYHTLDINKADTAEYSSLPGIGAALARRIVNFREKLGGFYRVEQVAETYGVPDSTFQKIKPYLAVNADGIKKLNINTATAEVLAAHPYIKGSMAKSIVAFRLQHGLFHNIQELQKIMSIDNMVYEKIRWYVTTE</sequence>
<dbReference type="EMBL" id="JBHUOZ010000001">
    <property type="protein sequence ID" value="MFD2919649.1"/>
    <property type="molecule type" value="Genomic_DNA"/>
</dbReference>
<accession>A0ABW6A2V4</accession>
<feature type="transmembrane region" description="Helical" evidence="1">
    <location>
        <begin position="20"/>
        <end position="40"/>
    </location>
</feature>
<evidence type="ECO:0000256" key="1">
    <source>
        <dbReference type="SAM" id="Phobius"/>
    </source>
</evidence>
<protein>
    <submittedName>
        <fullName evidence="2">ComEA family DNA-binding protein</fullName>
    </submittedName>
</protein>
<keyword evidence="2" id="KW-0238">DNA-binding</keyword>
<dbReference type="Gene3D" id="1.10.150.280">
    <property type="entry name" value="AF1531-like domain"/>
    <property type="match status" value="2"/>
</dbReference>
<dbReference type="InterPro" id="IPR010994">
    <property type="entry name" value="RuvA_2-like"/>
</dbReference>